<feature type="domain" description="PABS" evidence="5">
    <location>
        <begin position="1"/>
        <end position="222"/>
    </location>
</feature>
<feature type="active site" description="Proton acceptor" evidence="4">
    <location>
        <position position="142"/>
    </location>
</feature>
<dbReference type="GO" id="GO:0016740">
    <property type="term" value="F:transferase activity"/>
    <property type="evidence" value="ECO:0007669"/>
    <property type="project" value="UniProtKB-UniRule"/>
</dbReference>
<reference evidence="6" key="1">
    <citation type="submission" date="2022-08" db="EMBL/GenBank/DDBJ databases">
        <title>Draft genome sequencing of Roseisolibacter agri AW1220.</title>
        <authorList>
            <person name="Tobiishi Y."/>
            <person name="Tonouchi A."/>
        </authorList>
    </citation>
    <scope>NUCLEOTIDE SEQUENCE</scope>
    <source>
        <strain evidence="6">AW1220</strain>
    </source>
</reference>
<keyword evidence="3 4" id="KW-0620">Polyamine biosynthesis</keyword>
<dbReference type="SUPFAM" id="SSF53335">
    <property type="entry name" value="S-adenosyl-L-methionine-dependent methyltransferases"/>
    <property type="match status" value="1"/>
</dbReference>
<evidence type="ECO:0000256" key="2">
    <source>
        <dbReference type="ARBA" id="ARBA00022679"/>
    </source>
</evidence>
<evidence type="ECO:0000256" key="1">
    <source>
        <dbReference type="ARBA" id="ARBA00007867"/>
    </source>
</evidence>
<keyword evidence="7" id="KW-1185">Reference proteome</keyword>
<evidence type="ECO:0000256" key="3">
    <source>
        <dbReference type="ARBA" id="ARBA00023115"/>
    </source>
</evidence>
<dbReference type="InterPro" id="IPR029063">
    <property type="entry name" value="SAM-dependent_MTases_sf"/>
</dbReference>
<gene>
    <name evidence="6" type="ORF">rosag_22620</name>
</gene>
<dbReference type="InterPro" id="IPR030374">
    <property type="entry name" value="PABS"/>
</dbReference>
<accession>A0AA37Q3K5</accession>
<dbReference type="EMBL" id="BRXS01000003">
    <property type="protein sequence ID" value="GLC25749.1"/>
    <property type="molecule type" value="Genomic_DNA"/>
</dbReference>
<dbReference type="PANTHER" id="PTHR43317">
    <property type="entry name" value="THERMOSPERMINE SYNTHASE ACAULIS5"/>
    <property type="match status" value="1"/>
</dbReference>
<dbReference type="GO" id="GO:0006596">
    <property type="term" value="P:polyamine biosynthetic process"/>
    <property type="evidence" value="ECO:0007669"/>
    <property type="project" value="UniProtKB-UniRule"/>
</dbReference>
<dbReference type="Gene3D" id="3.40.50.150">
    <property type="entry name" value="Vaccinia Virus protein VP39"/>
    <property type="match status" value="1"/>
</dbReference>
<sequence length="222" mass="23862">MKPTEKLGEAVAPDGTVLTLLRHDGAYSIRVSGVELMSTRRHHSEDRLAELVCAPLAGVAGARVLIGGLGLGFTLREALRLLPADAHVVVAELLDEVIAWNRNPEWPLAADALADPRVELRHADVAELLREGRGSYDGIMLDVDNGAEAMTSAGNASLYGRGGVRLAADALRRGGRVAWWSAGDDRTFEALLRRAKLVLEIDRPRVHAGSGARHTIYVAMVP</sequence>
<dbReference type="Proteomes" id="UP001161325">
    <property type="component" value="Unassembled WGS sequence"/>
</dbReference>
<evidence type="ECO:0000259" key="5">
    <source>
        <dbReference type="PROSITE" id="PS51006"/>
    </source>
</evidence>
<dbReference type="AlphaFoldDB" id="A0AA37Q3K5"/>
<protein>
    <recommendedName>
        <fullName evidence="5">PABS domain-containing protein</fullName>
    </recommendedName>
</protein>
<evidence type="ECO:0000256" key="4">
    <source>
        <dbReference type="PROSITE-ProRule" id="PRU00354"/>
    </source>
</evidence>
<comment type="similarity">
    <text evidence="1">Belongs to the spermidine/spermine synthase family.</text>
</comment>
<proteinExistence type="inferred from homology"/>
<dbReference type="RefSeq" id="WP_284350209.1">
    <property type="nucleotide sequence ID" value="NZ_BRXS01000003.1"/>
</dbReference>
<name>A0AA37Q3K5_9BACT</name>
<dbReference type="PANTHER" id="PTHR43317:SF3">
    <property type="entry name" value="BLR2883 PROTEIN"/>
    <property type="match status" value="1"/>
</dbReference>
<comment type="caution">
    <text evidence="6">The sequence shown here is derived from an EMBL/GenBank/DDBJ whole genome shotgun (WGS) entry which is preliminary data.</text>
</comment>
<dbReference type="PROSITE" id="PS51006">
    <property type="entry name" value="PABS_2"/>
    <property type="match status" value="1"/>
</dbReference>
<evidence type="ECO:0000313" key="7">
    <source>
        <dbReference type="Proteomes" id="UP001161325"/>
    </source>
</evidence>
<evidence type="ECO:0000313" key="6">
    <source>
        <dbReference type="EMBL" id="GLC25749.1"/>
    </source>
</evidence>
<keyword evidence="2 4" id="KW-0808">Transferase</keyword>
<organism evidence="6 7">
    <name type="scientific">Roseisolibacter agri</name>
    <dbReference type="NCBI Taxonomy" id="2014610"/>
    <lineage>
        <taxon>Bacteria</taxon>
        <taxon>Pseudomonadati</taxon>
        <taxon>Gemmatimonadota</taxon>
        <taxon>Gemmatimonadia</taxon>
        <taxon>Gemmatimonadales</taxon>
        <taxon>Gemmatimonadaceae</taxon>
        <taxon>Roseisolibacter</taxon>
    </lineage>
</organism>